<dbReference type="Proteomes" id="UP001056035">
    <property type="component" value="Chromosome"/>
</dbReference>
<dbReference type="InterPro" id="IPR000462">
    <property type="entry name" value="CDP-OH_P_trans"/>
</dbReference>
<organism evidence="1 2">
    <name type="scientific">Paraconexibacter antarcticus</name>
    <dbReference type="NCBI Taxonomy" id="2949664"/>
    <lineage>
        <taxon>Bacteria</taxon>
        <taxon>Bacillati</taxon>
        <taxon>Actinomycetota</taxon>
        <taxon>Thermoleophilia</taxon>
        <taxon>Solirubrobacterales</taxon>
        <taxon>Paraconexibacteraceae</taxon>
        <taxon>Paraconexibacter</taxon>
    </lineage>
</organism>
<keyword evidence="2" id="KW-1185">Reference proteome</keyword>
<dbReference type="RefSeq" id="WP_254571038.1">
    <property type="nucleotide sequence ID" value="NZ_CP098502.1"/>
</dbReference>
<sequence>MTPGEEWIRVELARLQSRRYAPVAIAEFLAVSQRRAGDVRRERPHLGRRARTWEAAGAAAWVGLACAGREPYRRRLVSGLAWWALTSLMLEWHLGMVESEDGEPRNLGPADALTLARAWLAPVIADDLAPAALLAAGVSDALDGPLARAGVPTRAGRDLEALADAAVHIAALRCAWRQERMSRAVVGVEIVRVATGSAYAACAYFVQLRAPNATVMRAGRVAAPVRVAGLIAAGAGRRRTANALLAAGSLASLVVLASDLSRVMNRSGPAGV</sequence>
<proteinExistence type="predicted"/>
<protein>
    <recommendedName>
        <fullName evidence="3">CDP-alcohol phosphatidyltransferase family protein</fullName>
    </recommendedName>
</protein>
<dbReference type="EMBL" id="CP098502">
    <property type="protein sequence ID" value="UTI64332.1"/>
    <property type="molecule type" value="Genomic_DNA"/>
</dbReference>
<evidence type="ECO:0000313" key="1">
    <source>
        <dbReference type="EMBL" id="UTI64332.1"/>
    </source>
</evidence>
<accession>A0ABY5DUF5</accession>
<name>A0ABY5DUF5_9ACTN</name>
<gene>
    <name evidence="1" type="ORF">NBH00_23710</name>
</gene>
<evidence type="ECO:0008006" key="3">
    <source>
        <dbReference type="Google" id="ProtNLM"/>
    </source>
</evidence>
<evidence type="ECO:0000313" key="2">
    <source>
        <dbReference type="Proteomes" id="UP001056035"/>
    </source>
</evidence>
<reference evidence="1 2" key="1">
    <citation type="submission" date="2022-06" db="EMBL/GenBank/DDBJ databases">
        <title>Paraconexibacter antarcticus.</title>
        <authorList>
            <person name="Kim C.S."/>
        </authorList>
    </citation>
    <scope>NUCLEOTIDE SEQUENCE [LARGE SCALE GENOMIC DNA]</scope>
    <source>
        <strain evidence="1 2">02-257</strain>
    </source>
</reference>
<dbReference type="Pfam" id="PF01066">
    <property type="entry name" value="CDP-OH_P_transf"/>
    <property type="match status" value="1"/>
</dbReference>